<reference evidence="2 3" key="1">
    <citation type="submission" date="2015-03" db="EMBL/GenBank/DDBJ databases">
        <title>Comparative genomics of Pseudomonas insights into diversity of traits involved in vanlence and defense.</title>
        <authorList>
            <person name="Qin Y."/>
        </authorList>
    </citation>
    <scope>NUCLEOTIDE SEQUENCE [LARGE SCALE GENOMIC DNA]</scope>
    <source>
        <strain evidence="2 3">H24</strain>
    </source>
</reference>
<organism evidence="2 3">
    <name type="scientific">Pseudomonas fluorescens</name>
    <dbReference type="NCBI Taxonomy" id="294"/>
    <lineage>
        <taxon>Bacteria</taxon>
        <taxon>Pseudomonadati</taxon>
        <taxon>Pseudomonadota</taxon>
        <taxon>Gammaproteobacteria</taxon>
        <taxon>Pseudomonadales</taxon>
        <taxon>Pseudomonadaceae</taxon>
        <taxon>Pseudomonas</taxon>
    </lineage>
</organism>
<dbReference type="GO" id="GO:0016594">
    <property type="term" value="F:glycine binding"/>
    <property type="evidence" value="ECO:0007669"/>
    <property type="project" value="TreeGrafter"/>
</dbReference>
<name>A0A0F4UCH0_PSEFL</name>
<dbReference type="GO" id="GO:0005829">
    <property type="term" value="C:cytosol"/>
    <property type="evidence" value="ECO:0007669"/>
    <property type="project" value="TreeGrafter"/>
</dbReference>
<dbReference type="GO" id="GO:0004375">
    <property type="term" value="F:glycine dehydrogenase (decarboxylating) activity"/>
    <property type="evidence" value="ECO:0007669"/>
    <property type="project" value="InterPro"/>
</dbReference>
<dbReference type="PANTHER" id="PTHR11773:SF1">
    <property type="entry name" value="GLYCINE DEHYDROGENASE (DECARBOXYLATING), MITOCHONDRIAL"/>
    <property type="match status" value="1"/>
</dbReference>
<sequence length="95" mass="9974">AAQSAGYQQLTFELEAMLCAATGYDAISLQPNAGSQGEYAGLLAIRAYHQSRGEDRRDICLIPSSAHGTNPATANMAGMRVVVTACDARGNVDIE</sequence>
<dbReference type="InterPro" id="IPR015424">
    <property type="entry name" value="PyrdxlP-dep_Trfase"/>
</dbReference>
<proteinExistence type="predicted"/>
<dbReference type="GO" id="GO:0030170">
    <property type="term" value="F:pyridoxal phosphate binding"/>
    <property type="evidence" value="ECO:0007669"/>
    <property type="project" value="TreeGrafter"/>
</dbReference>
<dbReference type="InterPro" id="IPR020581">
    <property type="entry name" value="GDC_P"/>
</dbReference>
<comment type="caution">
    <text evidence="2">The sequence shown here is derived from an EMBL/GenBank/DDBJ whole genome shotgun (WGS) entry which is preliminary data.</text>
</comment>
<feature type="non-terminal residue" evidence="2">
    <location>
        <position position="1"/>
    </location>
</feature>
<dbReference type="InterPro" id="IPR015421">
    <property type="entry name" value="PyrdxlP-dep_Trfase_major"/>
</dbReference>
<evidence type="ECO:0008006" key="4">
    <source>
        <dbReference type="Google" id="ProtNLM"/>
    </source>
</evidence>
<dbReference type="AlphaFoldDB" id="A0A0F4UCH0"/>
<gene>
    <name evidence="2" type="ORF">VD17_31020</name>
</gene>
<evidence type="ECO:0000256" key="1">
    <source>
        <dbReference type="ARBA" id="ARBA00003788"/>
    </source>
</evidence>
<dbReference type="PATRIC" id="fig|294.133.peg.482"/>
<evidence type="ECO:0000313" key="2">
    <source>
        <dbReference type="EMBL" id="KJZ54151.1"/>
    </source>
</evidence>
<dbReference type="EMBL" id="LACH01000127">
    <property type="protein sequence ID" value="KJZ54151.1"/>
    <property type="molecule type" value="Genomic_DNA"/>
</dbReference>
<comment type="function">
    <text evidence="1">The glycine cleavage system catalyzes the degradation of glycine. The P protein binds the alpha-amino group of glycine through its pyridoxal phosphate cofactor; CO(2) is released and the remaining methylamine moiety is then transferred to the lipoamide cofactor of the H protein.</text>
</comment>
<evidence type="ECO:0000313" key="3">
    <source>
        <dbReference type="Proteomes" id="UP000033400"/>
    </source>
</evidence>
<dbReference type="Proteomes" id="UP000033400">
    <property type="component" value="Unassembled WGS sequence"/>
</dbReference>
<dbReference type="SUPFAM" id="SSF53383">
    <property type="entry name" value="PLP-dependent transferases"/>
    <property type="match status" value="1"/>
</dbReference>
<dbReference type="GO" id="GO:0019464">
    <property type="term" value="P:glycine decarboxylation via glycine cleavage system"/>
    <property type="evidence" value="ECO:0007669"/>
    <property type="project" value="TreeGrafter"/>
</dbReference>
<protein>
    <recommendedName>
        <fullName evidence="4">Glycine dehydrogenase (aminomethyl-transferring)</fullName>
    </recommendedName>
</protein>
<dbReference type="Gene3D" id="3.40.640.10">
    <property type="entry name" value="Type I PLP-dependent aspartate aminotransferase-like (Major domain)"/>
    <property type="match status" value="1"/>
</dbReference>
<dbReference type="GO" id="GO:0005960">
    <property type="term" value="C:glycine cleavage complex"/>
    <property type="evidence" value="ECO:0007669"/>
    <property type="project" value="TreeGrafter"/>
</dbReference>
<feature type="non-terminal residue" evidence="2">
    <location>
        <position position="95"/>
    </location>
</feature>
<dbReference type="PANTHER" id="PTHR11773">
    <property type="entry name" value="GLYCINE DEHYDROGENASE, DECARBOXYLATING"/>
    <property type="match status" value="1"/>
</dbReference>
<accession>A0A0F4UCH0</accession>